<feature type="disulfide bond" evidence="8">
    <location>
        <begin position="28"/>
        <end position="67"/>
    </location>
</feature>
<keyword evidence="4 8" id="KW-1015">Disulfide bond</keyword>
<feature type="disulfide bond" evidence="8">
    <location>
        <begin position="507"/>
        <end position="521"/>
    </location>
</feature>
<evidence type="ECO:0000313" key="12">
    <source>
        <dbReference type="Proteomes" id="UP000694398"/>
    </source>
</evidence>
<evidence type="ECO:0000256" key="7">
    <source>
        <dbReference type="PIRSR" id="PIRSR002549-3"/>
    </source>
</evidence>
<dbReference type="PROSITE" id="PS51408">
    <property type="entry name" value="TRANSFERRIN_LIKE_4"/>
    <property type="match status" value="2"/>
</dbReference>
<evidence type="ECO:0000256" key="1">
    <source>
        <dbReference type="ARBA" id="ARBA00004613"/>
    </source>
</evidence>
<feature type="chain" id="PRO_5034974982" evidence="9">
    <location>
        <begin position="20"/>
        <end position="622"/>
    </location>
</feature>
<evidence type="ECO:0000256" key="9">
    <source>
        <dbReference type="SAM" id="SignalP"/>
    </source>
</evidence>
<reference evidence="11" key="2">
    <citation type="submission" date="2025-09" db="UniProtKB">
        <authorList>
            <consortium name="Ensembl"/>
        </authorList>
    </citation>
    <scope>IDENTIFICATION</scope>
</reference>
<feature type="binding site" evidence="7">
    <location>
        <position position="529"/>
    </location>
    <ligand>
        <name>Fe(3+)</name>
        <dbReference type="ChEBI" id="CHEBI:29034"/>
        <label>1</label>
    </ligand>
</feature>
<feature type="binding site" evidence="6">
    <location>
        <position position="400"/>
    </location>
    <ligand>
        <name>hydrogencarbonate</name>
        <dbReference type="ChEBI" id="CHEBI:17544"/>
        <label>1</label>
    </ligand>
</feature>
<name>A0A8C2USU3_CHILA</name>
<feature type="domain" description="Transferrin-like" evidence="10">
    <location>
        <begin position="368"/>
        <end position="607"/>
    </location>
</feature>
<dbReference type="InterPro" id="IPR018195">
    <property type="entry name" value="Transferrin_Fe_BS"/>
</dbReference>
<keyword evidence="3" id="KW-0677">Repeat</keyword>
<dbReference type="InterPro" id="IPR016357">
    <property type="entry name" value="Transferrin"/>
</dbReference>
<reference evidence="11" key="1">
    <citation type="submission" date="2025-08" db="UniProtKB">
        <authorList>
            <consortium name="Ensembl"/>
        </authorList>
    </citation>
    <scope>IDENTIFICATION</scope>
</reference>
<feature type="disulfide bond" evidence="8">
    <location>
        <begin position="185"/>
        <end position="196"/>
    </location>
</feature>
<dbReference type="GeneTree" id="ENSGT00940000163596"/>
<organism evidence="11 12">
    <name type="scientific">Chinchilla lanigera</name>
    <name type="common">Long-tailed chinchilla</name>
    <name type="synonym">Chinchilla villidera</name>
    <dbReference type="NCBI Taxonomy" id="34839"/>
    <lineage>
        <taxon>Eukaryota</taxon>
        <taxon>Metazoa</taxon>
        <taxon>Chordata</taxon>
        <taxon>Craniata</taxon>
        <taxon>Vertebrata</taxon>
        <taxon>Euteleostomi</taxon>
        <taxon>Mammalia</taxon>
        <taxon>Eutheria</taxon>
        <taxon>Euarchontoglires</taxon>
        <taxon>Glires</taxon>
        <taxon>Rodentia</taxon>
        <taxon>Hystricomorpha</taxon>
        <taxon>Chinchillidae</taxon>
        <taxon>Chinchilla</taxon>
    </lineage>
</organism>
<dbReference type="SMART" id="SM00094">
    <property type="entry name" value="TR_FER"/>
    <property type="match status" value="2"/>
</dbReference>
<feature type="binding site" evidence="7">
    <location>
        <position position="268"/>
    </location>
    <ligand>
        <name>Fe(3+)</name>
        <dbReference type="ChEBI" id="CHEBI:29034"/>
        <label>1</label>
    </ligand>
</feature>
<feature type="disulfide bond" evidence="8">
    <location>
        <begin position="416"/>
        <end position="608"/>
    </location>
</feature>
<dbReference type="Proteomes" id="UP000694398">
    <property type="component" value="Unassembled WGS sequence"/>
</dbReference>
<comment type="similarity">
    <text evidence="5">Belongs to the transferrin family.</text>
</comment>
<feature type="disulfide bond" evidence="8">
    <location>
        <begin position="437"/>
        <end position="450"/>
    </location>
</feature>
<gene>
    <name evidence="11" type="primary">LOC102027879</name>
</gene>
<evidence type="ECO:0000256" key="2">
    <source>
        <dbReference type="ARBA" id="ARBA00022525"/>
    </source>
</evidence>
<keyword evidence="12" id="KW-1185">Reference proteome</keyword>
<dbReference type="GO" id="GO:0006826">
    <property type="term" value="P:iron ion transport"/>
    <property type="evidence" value="ECO:0007669"/>
    <property type="project" value="TreeGrafter"/>
</dbReference>
<feature type="domain" description="Transferrin-like" evidence="10">
    <location>
        <begin position="25"/>
        <end position="347"/>
    </location>
</feature>
<dbReference type="GO" id="GO:0005615">
    <property type="term" value="C:extracellular space"/>
    <property type="evidence" value="ECO:0007669"/>
    <property type="project" value="InterPro"/>
</dbReference>
<keyword evidence="7" id="KW-0408">Iron</keyword>
<feature type="disulfide bond" evidence="8">
    <location>
        <begin position="392"/>
        <end position="467"/>
    </location>
</feature>
<dbReference type="GO" id="GO:0005769">
    <property type="term" value="C:early endosome"/>
    <property type="evidence" value="ECO:0007669"/>
    <property type="project" value="TreeGrafter"/>
</dbReference>
<feature type="disulfide bond" evidence="8">
    <location>
        <begin position="246"/>
        <end position="260"/>
    </location>
</feature>
<dbReference type="PROSITE" id="PS00207">
    <property type="entry name" value="TRANSFERRIN_LIKE_3"/>
    <property type="match status" value="2"/>
</dbReference>
<feature type="disulfide bond" evidence="8">
    <location>
        <begin position="360"/>
        <end position="580"/>
    </location>
</feature>
<dbReference type="GO" id="GO:0005886">
    <property type="term" value="C:plasma membrane"/>
    <property type="evidence" value="ECO:0007669"/>
    <property type="project" value="TreeGrafter"/>
</dbReference>
<dbReference type="GO" id="GO:0055037">
    <property type="term" value="C:recycling endosome"/>
    <property type="evidence" value="ECO:0007669"/>
    <property type="project" value="TreeGrafter"/>
</dbReference>
<dbReference type="SUPFAM" id="SSF53850">
    <property type="entry name" value="Periplasmic binding protein-like II"/>
    <property type="match status" value="2"/>
</dbReference>
<dbReference type="PANTHER" id="PTHR11485:SF20">
    <property type="entry name" value="INHIBITOR OF CARBONIC ANHYDRASE"/>
    <property type="match status" value="1"/>
</dbReference>
<evidence type="ECO:0000256" key="4">
    <source>
        <dbReference type="ARBA" id="ARBA00023157"/>
    </source>
</evidence>
<dbReference type="GO" id="GO:0019731">
    <property type="term" value="P:antibacterial humoral response"/>
    <property type="evidence" value="ECO:0007669"/>
    <property type="project" value="TreeGrafter"/>
</dbReference>
<feature type="binding site" evidence="7">
    <location>
        <position position="368"/>
    </location>
    <ligand>
        <name>Fe(3+)</name>
        <dbReference type="ChEBI" id="CHEBI:29034"/>
        <label>1</label>
    </ligand>
</feature>
<feature type="binding site" evidence="6">
    <location>
        <position position="146"/>
    </location>
    <ligand>
        <name>hydrogencarbonate</name>
        <dbReference type="ChEBI" id="CHEBI:17544"/>
        <label>1</label>
    </ligand>
</feature>
<feature type="binding site" evidence="6">
    <location>
        <position position="401"/>
    </location>
    <ligand>
        <name>hydrogencarbonate</name>
        <dbReference type="ChEBI" id="CHEBI:17544"/>
        <label>1</label>
    </ligand>
</feature>
<dbReference type="AlphaFoldDB" id="A0A8C2USU3"/>
<dbReference type="PIRSF" id="PIRSF002549">
    <property type="entry name" value="Transferrin"/>
    <property type="match status" value="1"/>
</dbReference>
<evidence type="ECO:0000256" key="5">
    <source>
        <dbReference type="PIRNR" id="PIRNR002549"/>
    </source>
</evidence>
<accession>A0A8C2USU3</accession>
<dbReference type="PROSITE" id="PS00205">
    <property type="entry name" value="TRANSFERRIN_LIKE_1"/>
    <property type="match status" value="1"/>
</dbReference>
<proteinExistence type="inferred from homology"/>
<feature type="disulfide bond" evidence="8">
    <location>
        <begin position="137"/>
        <end position="213"/>
    </location>
</feature>
<dbReference type="PANTHER" id="PTHR11485">
    <property type="entry name" value="TRANSFERRIN"/>
    <property type="match status" value="1"/>
</dbReference>
<evidence type="ECO:0000313" key="11">
    <source>
        <dbReference type="Ensembl" id="ENSCLAP00000004265.1"/>
    </source>
</evidence>
<feature type="binding site" evidence="7">
    <location>
        <position position="114"/>
    </location>
    <ligand>
        <name>Fe(3+)</name>
        <dbReference type="ChEBI" id="CHEBI:29034"/>
        <label>1</label>
    </ligand>
</feature>
<dbReference type="Gene3D" id="3.40.190.10">
    <property type="entry name" value="Periplasmic binding protein-like II"/>
    <property type="match status" value="4"/>
</dbReference>
<dbReference type="Pfam" id="PF00405">
    <property type="entry name" value="Transferrin"/>
    <property type="match status" value="2"/>
</dbReference>
<dbReference type="FunFam" id="3.40.190.10:FF:000095">
    <property type="entry name" value="Lactotransferrin"/>
    <property type="match status" value="2"/>
</dbReference>
<feature type="disulfide bond" evidence="8">
    <location>
        <begin position="426"/>
        <end position="440"/>
    </location>
</feature>
<evidence type="ECO:0000256" key="6">
    <source>
        <dbReference type="PIRSR" id="PIRSR002549-2"/>
    </source>
</evidence>
<comment type="subcellular location">
    <subcellularLocation>
        <location evidence="1">Secreted</location>
    </subcellularLocation>
</comment>
<dbReference type="GO" id="GO:0046872">
    <property type="term" value="F:metal ion binding"/>
    <property type="evidence" value="ECO:0007669"/>
    <property type="project" value="UniProtKB-KW"/>
</dbReference>
<feature type="binding site" evidence="6">
    <location>
        <position position="145"/>
    </location>
    <ligand>
        <name>hydrogencarbonate</name>
        <dbReference type="ChEBI" id="CHEBI:17544"/>
        <label>1</label>
    </ligand>
</feature>
<evidence type="ECO:0000256" key="8">
    <source>
        <dbReference type="PIRSR" id="PIRSR002549-4"/>
    </source>
</evidence>
<dbReference type="Ensembl" id="ENSCLAT00000004347.1">
    <property type="protein sequence ID" value="ENSCLAP00000004265.1"/>
    <property type="gene ID" value="ENSCLAG00000003035.1"/>
</dbReference>
<keyword evidence="2" id="KW-0964">Secreted</keyword>
<feature type="disulfide bond" evidence="8">
    <location>
        <begin position="38"/>
        <end position="58"/>
    </location>
</feature>
<dbReference type="CDD" id="cd13618">
    <property type="entry name" value="PBP2_transferrin_N"/>
    <property type="match status" value="1"/>
</dbReference>
<feature type="disulfide bond" evidence="8">
    <location>
        <begin position="172"/>
        <end position="188"/>
    </location>
</feature>
<evidence type="ECO:0000259" key="10">
    <source>
        <dbReference type="PROSITE" id="PS51408"/>
    </source>
</evidence>
<keyword evidence="7" id="KW-0479">Metal-binding</keyword>
<feature type="binding site" evidence="7">
    <location>
        <position position="207"/>
    </location>
    <ligand>
        <name>Fe(3+)</name>
        <dbReference type="ChEBI" id="CHEBI:29034"/>
        <label>1</label>
    </ligand>
</feature>
<dbReference type="InterPro" id="IPR001156">
    <property type="entry name" value="Transferrin-like_dom"/>
</dbReference>
<protein>
    <submittedName>
        <fullName evidence="11">Inhibitor of carbonic anhydrase-like</fullName>
    </submittedName>
</protein>
<feature type="signal peptide" evidence="9">
    <location>
        <begin position="1"/>
        <end position="19"/>
    </location>
</feature>
<feature type="binding site" evidence="7">
    <location>
        <position position="82"/>
    </location>
    <ligand>
        <name>Fe(3+)</name>
        <dbReference type="ChEBI" id="CHEBI:29034"/>
        <label>1</label>
    </ligand>
</feature>
<dbReference type="PRINTS" id="PR00422">
    <property type="entry name" value="TRANSFERRIN"/>
</dbReference>
<sequence>MKRVVRALLCAAALGLCLTVPEKTVRWCTVSDHEATKCSSFSDNVKKVFSANGPLVTCMKTTSYLECIAAIVANKADAVTIDGGLVFEASLAPYNLKPIAAEFYGSKDDPQTHYYVVALVKKGTNFQLNQLQGKKSCHTGLGWSAGWIVPIGLLLPSGSLEAGAATFFSGSCVPCAYEKRFPSLCQLCAGKGTDKCACSSHEPYFGYSGAFKCLEDGVGDVSFVRHLTVFEVLPDKADRDQYELLCPDNTRKSVDEYAQCHLAKVPSHAVVARSVDGKEDLIWELLSQAQKYFGKDKSSEFQLFSSPHGKDLLFTDAAHGFLRVPPKMDAKLYLGYEYFSAIQHLKKGTNGSNERLRSKCVNTPLEGYYVVAVVKKSDADITWSSLRGKKSCHSAVGTSAGWNIPLGLIYNQTRSCKIDEFFSHSCAPGSNPDSELCALCGGSSNRSHLCAPNSHERYYGSSGALRCLVEKGDVAFVKHSAVLQNTNGKNPEVWAKDLKQEDFELLCLDGTKKPVTEAKSCHLATVPNHAVISRKDKADFVRRILFNQQELFGRNGFEYMMFQLFESSSKDLLFSDDTECLANLGNKTTYEKFLGPEYLMAMANLRPCLTSELLDACLFHRN</sequence>
<keyword evidence="9" id="KW-0732">Signal</keyword>
<evidence type="ECO:0000256" key="3">
    <source>
        <dbReference type="ARBA" id="ARBA00022737"/>
    </source>
</evidence>
<feature type="binding site" evidence="6">
    <location>
        <position position="139"/>
    </location>
    <ligand>
        <name>hydrogencarbonate</name>
        <dbReference type="ChEBI" id="CHEBI:17544"/>
        <label>1</label>
    </ligand>
</feature>